<name>A0ABR0AVY9_9CRUS</name>
<proteinExistence type="predicted"/>
<protein>
    <submittedName>
        <fullName evidence="1">Uncharacterized protein</fullName>
    </submittedName>
</protein>
<evidence type="ECO:0000313" key="1">
    <source>
        <dbReference type="EMBL" id="KAK4029250.1"/>
    </source>
</evidence>
<keyword evidence="2" id="KW-1185">Reference proteome</keyword>
<gene>
    <name evidence="1" type="ORF">OUZ56_022256</name>
</gene>
<dbReference type="Proteomes" id="UP001234178">
    <property type="component" value="Unassembled WGS sequence"/>
</dbReference>
<evidence type="ECO:0000313" key="2">
    <source>
        <dbReference type="Proteomes" id="UP001234178"/>
    </source>
</evidence>
<reference evidence="1 2" key="1">
    <citation type="journal article" date="2023" name="Nucleic Acids Res.">
        <title>The hologenome of Daphnia magna reveals possible DNA methylation and microbiome-mediated evolution of the host genome.</title>
        <authorList>
            <person name="Chaturvedi A."/>
            <person name="Li X."/>
            <person name="Dhandapani V."/>
            <person name="Marshall H."/>
            <person name="Kissane S."/>
            <person name="Cuenca-Cambronero M."/>
            <person name="Asole G."/>
            <person name="Calvet F."/>
            <person name="Ruiz-Romero M."/>
            <person name="Marangio P."/>
            <person name="Guigo R."/>
            <person name="Rago D."/>
            <person name="Mirbahai L."/>
            <person name="Eastwood N."/>
            <person name="Colbourne J.K."/>
            <person name="Zhou J."/>
            <person name="Mallon E."/>
            <person name="Orsini L."/>
        </authorList>
    </citation>
    <scope>NUCLEOTIDE SEQUENCE [LARGE SCALE GENOMIC DNA]</scope>
    <source>
        <strain evidence="1">LRV0_1</strain>
    </source>
</reference>
<sequence>MLSSIIAVWLSYPLAEKNSHSCPMFFWGSLQSDVFSPVTTLINSTVSGAGGAGILRDKSVANTSDNDWDLIHRNTCPLQLLFRHQDRMLSCQVCIPTCVSFVTKSFGIVYFTFVLI</sequence>
<organism evidence="1 2">
    <name type="scientific">Daphnia magna</name>
    <dbReference type="NCBI Taxonomy" id="35525"/>
    <lineage>
        <taxon>Eukaryota</taxon>
        <taxon>Metazoa</taxon>
        <taxon>Ecdysozoa</taxon>
        <taxon>Arthropoda</taxon>
        <taxon>Crustacea</taxon>
        <taxon>Branchiopoda</taxon>
        <taxon>Diplostraca</taxon>
        <taxon>Cladocera</taxon>
        <taxon>Anomopoda</taxon>
        <taxon>Daphniidae</taxon>
        <taxon>Daphnia</taxon>
    </lineage>
</organism>
<accession>A0ABR0AVY9</accession>
<comment type="caution">
    <text evidence="1">The sequence shown here is derived from an EMBL/GenBank/DDBJ whole genome shotgun (WGS) entry which is preliminary data.</text>
</comment>
<dbReference type="EMBL" id="JAOYFB010000039">
    <property type="protein sequence ID" value="KAK4029250.1"/>
    <property type="molecule type" value="Genomic_DNA"/>
</dbReference>